<keyword evidence="2" id="KW-1185">Reference proteome</keyword>
<reference evidence="1" key="2">
    <citation type="submission" date="2023-05" db="EMBL/GenBank/DDBJ databases">
        <authorList>
            <consortium name="Lawrence Berkeley National Laboratory"/>
            <person name="Steindorff A."/>
            <person name="Hensen N."/>
            <person name="Bonometti L."/>
            <person name="Westerberg I."/>
            <person name="Brannstrom I.O."/>
            <person name="Guillou S."/>
            <person name="Cros-Aarteil S."/>
            <person name="Calhoun S."/>
            <person name="Haridas S."/>
            <person name="Kuo A."/>
            <person name="Mondo S."/>
            <person name="Pangilinan J."/>
            <person name="Riley R."/>
            <person name="Labutti K."/>
            <person name="Andreopoulos B."/>
            <person name="Lipzen A."/>
            <person name="Chen C."/>
            <person name="Yanf M."/>
            <person name="Daum C."/>
            <person name="Ng V."/>
            <person name="Clum A."/>
            <person name="Ohm R."/>
            <person name="Martin F."/>
            <person name="Silar P."/>
            <person name="Natvig D."/>
            <person name="Lalanne C."/>
            <person name="Gautier V."/>
            <person name="Ament-Velasquez S.L."/>
            <person name="Kruys A."/>
            <person name="Hutchinson M.I."/>
            <person name="Powell A.J."/>
            <person name="Barry K."/>
            <person name="Miller A.N."/>
            <person name="Grigoriev I.V."/>
            <person name="Debuchy R."/>
            <person name="Gladieux P."/>
            <person name="Thoren M.H."/>
            <person name="Johannesson H."/>
        </authorList>
    </citation>
    <scope>NUCLEOTIDE SEQUENCE</scope>
    <source>
        <strain evidence="1">CBS 757.83</strain>
    </source>
</reference>
<protein>
    <submittedName>
        <fullName evidence="1">Uncharacterized protein</fullName>
    </submittedName>
</protein>
<dbReference type="Proteomes" id="UP001305647">
    <property type="component" value="Unassembled WGS sequence"/>
</dbReference>
<comment type="caution">
    <text evidence="1">The sequence shown here is derived from an EMBL/GenBank/DDBJ whole genome shotgun (WGS) entry which is preliminary data.</text>
</comment>
<dbReference type="EMBL" id="MU863624">
    <property type="protein sequence ID" value="KAK4106350.1"/>
    <property type="molecule type" value="Genomic_DNA"/>
</dbReference>
<organism evidence="1 2">
    <name type="scientific">Parathielavia hyrcaniae</name>
    <dbReference type="NCBI Taxonomy" id="113614"/>
    <lineage>
        <taxon>Eukaryota</taxon>
        <taxon>Fungi</taxon>
        <taxon>Dikarya</taxon>
        <taxon>Ascomycota</taxon>
        <taxon>Pezizomycotina</taxon>
        <taxon>Sordariomycetes</taxon>
        <taxon>Sordariomycetidae</taxon>
        <taxon>Sordariales</taxon>
        <taxon>Chaetomiaceae</taxon>
        <taxon>Parathielavia</taxon>
    </lineage>
</organism>
<accession>A0AAN6QA05</accession>
<name>A0AAN6QA05_9PEZI</name>
<dbReference type="AlphaFoldDB" id="A0AAN6QA05"/>
<gene>
    <name evidence="1" type="ORF">N658DRAFT_529228</name>
</gene>
<evidence type="ECO:0000313" key="1">
    <source>
        <dbReference type="EMBL" id="KAK4106350.1"/>
    </source>
</evidence>
<evidence type="ECO:0000313" key="2">
    <source>
        <dbReference type="Proteomes" id="UP001305647"/>
    </source>
</evidence>
<sequence>MKDWSVHEIPDPQDPNPERYAFLAGCTYLMVRAFNARVKLGLDRKMPSILTNDQVEELRNRPDHLRTYEKVPGWAEKVPPLEQLLIVPTSEGEVLTGRNGGRADSDLLAKGILMWTPHVHFT</sequence>
<reference evidence="1" key="1">
    <citation type="journal article" date="2023" name="Mol. Phylogenet. Evol.">
        <title>Genome-scale phylogeny and comparative genomics of the fungal order Sordariales.</title>
        <authorList>
            <person name="Hensen N."/>
            <person name="Bonometti L."/>
            <person name="Westerberg I."/>
            <person name="Brannstrom I.O."/>
            <person name="Guillou S."/>
            <person name="Cros-Aarteil S."/>
            <person name="Calhoun S."/>
            <person name="Haridas S."/>
            <person name="Kuo A."/>
            <person name="Mondo S."/>
            <person name="Pangilinan J."/>
            <person name="Riley R."/>
            <person name="LaButti K."/>
            <person name="Andreopoulos B."/>
            <person name="Lipzen A."/>
            <person name="Chen C."/>
            <person name="Yan M."/>
            <person name="Daum C."/>
            <person name="Ng V."/>
            <person name="Clum A."/>
            <person name="Steindorff A."/>
            <person name="Ohm R.A."/>
            <person name="Martin F."/>
            <person name="Silar P."/>
            <person name="Natvig D.O."/>
            <person name="Lalanne C."/>
            <person name="Gautier V."/>
            <person name="Ament-Velasquez S.L."/>
            <person name="Kruys A."/>
            <person name="Hutchinson M.I."/>
            <person name="Powell A.J."/>
            <person name="Barry K."/>
            <person name="Miller A.N."/>
            <person name="Grigoriev I.V."/>
            <person name="Debuchy R."/>
            <person name="Gladieux P."/>
            <person name="Hiltunen Thoren M."/>
            <person name="Johannesson H."/>
        </authorList>
    </citation>
    <scope>NUCLEOTIDE SEQUENCE</scope>
    <source>
        <strain evidence="1">CBS 757.83</strain>
    </source>
</reference>
<proteinExistence type="predicted"/>